<dbReference type="AlphaFoldDB" id="A0A1G2KXT1"/>
<sequence length="287" mass="33008">MERGKRISAQIFWSPVLWMFLVVSVLMWLGFAFEATERIKKRITLNENVRFQHSLFRHIAETMETSEGTANNPAIVSIVAYLREQNGSLDEIVKRERLISSSLTKEQRIMLYVQSPERFPEPLLLMSNASEWHALRNDAVALDTLKRLLSGETREVPDAKYDTSPDVPTSFLITWLLVCQFIAFWAYLIHWGSKAKEDYKWYELGIPTRLCMVFLLPGAAPLLVPMALVAIVRHMKKQWRGGGRGAHRQGMGLSNASDRGKSRDFLKKLQQRADRRMEENDAGSLRK</sequence>
<feature type="transmembrane region" description="Helical" evidence="2">
    <location>
        <begin position="170"/>
        <end position="192"/>
    </location>
</feature>
<feature type="transmembrane region" description="Helical" evidence="2">
    <location>
        <begin position="12"/>
        <end position="33"/>
    </location>
</feature>
<protein>
    <submittedName>
        <fullName evidence="3">Uncharacterized protein</fullName>
    </submittedName>
</protein>
<evidence type="ECO:0000313" key="4">
    <source>
        <dbReference type="Proteomes" id="UP000178510"/>
    </source>
</evidence>
<keyword evidence="2" id="KW-0812">Transmembrane</keyword>
<dbReference type="Proteomes" id="UP000178510">
    <property type="component" value="Unassembled WGS sequence"/>
</dbReference>
<keyword evidence="2" id="KW-1133">Transmembrane helix</keyword>
<accession>A0A1G2KXT1</accession>
<proteinExistence type="predicted"/>
<feature type="region of interest" description="Disordered" evidence="1">
    <location>
        <begin position="241"/>
        <end position="263"/>
    </location>
</feature>
<dbReference type="EMBL" id="MHQM01000008">
    <property type="protein sequence ID" value="OHA04227.1"/>
    <property type="molecule type" value="Genomic_DNA"/>
</dbReference>
<name>A0A1G2KXT1_9BACT</name>
<feature type="transmembrane region" description="Helical" evidence="2">
    <location>
        <begin position="212"/>
        <end position="232"/>
    </location>
</feature>
<evidence type="ECO:0000313" key="3">
    <source>
        <dbReference type="EMBL" id="OHA04227.1"/>
    </source>
</evidence>
<evidence type="ECO:0000256" key="2">
    <source>
        <dbReference type="SAM" id="Phobius"/>
    </source>
</evidence>
<reference evidence="3 4" key="1">
    <citation type="journal article" date="2016" name="Nat. Commun.">
        <title>Thousands of microbial genomes shed light on interconnected biogeochemical processes in an aquifer system.</title>
        <authorList>
            <person name="Anantharaman K."/>
            <person name="Brown C.T."/>
            <person name="Hug L.A."/>
            <person name="Sharon I."/>
            <person name="Castelle C.J."/>
            <person name="Probst A.J."/>
            <person name="Thomas B.C."/>
            <person name="Singh A."/>
            <person name="Wilkins M.J."/>
            <person name="Karaoz U."/>
            <person name="Brodie E.L."/>
            <person name="Williams K.H."/>
            <person name="Hubbard S.S."/>
            <person name="Banfield J.F."/>
        </authorList>
    </citation>
    <scope>NUCLEOTIDE SEQUENCE [LARGE SCALE GENOMIC DNA]</scope>
</reference>
<organism evidence="3 4">
    <name type="scientific">Candidatus Sungbacteria bacterium RIFCSPHIGHO2_02_FULL_52_23</name>
    <dbReference type="NCBI Taxonomy" id="1802274"/>
    <lineage>
        <taxon>Bacteria</taxon>
        <taxon>Candidatus Sungiibacteriota</taxon>
    </lineage>
</organism>
<comment type="caution">
    <text evidence="3">The sequence shown here is derived from an EMBL/GenBank/DDBJ whole genome shotgun (WGS) entry which is preliminary data.</text>
</comment>
<gene>
    <name evidence="3" type="ORF">A3J58_03315</name>
</gene>
<keyword evidence="2" id="KW-0472">Membrane</keyword>
<evidence type="ECO:0000256" key="1">
    <source>
        <dbReference type="SAM" id="MobiDB-lite"/>
    </source>
</evidence>
<dbReference type="STRING" id="1802274.A3J58_03315"/>